<evidence type="ECO:0000256" key="3">
    <source>
        <dbReference type="PROSITE-ProRule" id="PRU00169"/>
    </source>
</evidence>
<keyword evidence="9" id="KW-1185">Reference proteome</keyword>
<keyword evidence="3" id="KW-0597">Phosphoprotein</keyword>
<evidence type="ECO:0000313" key="9">
    <source>
        <dbReference type="Proteomes" id="UP000078561"/>
    </source>
</evidence>
<evidence type="ECO:0000256" key="5">
    <source>
        <dbReference type="SAM" id="MobiDB-lite"/>
    </source>
</evidence>
<dbReference type="STRING" id="4829.A0A163KDA4"/>
<feature type="region of interest" description="Disordered" evidence="5">
    <location>
        <begin position="556"/>
        <end position="643"/>
    </location>
</feature>
<dbReference type="Pfam" id="PF00233">
    <property type="entry name" value="PDEase_I"/>
    <property type="match status" value="1"/>
</dbReference>
<organism evidence="8">
    <name type="scientific">Absidia glauca</name>
    <name type="common">Pin mould</name>
    <dbReference type="NCBI Taxonomy" id="4829"/>
    <lineage>
        <taxon>Eukaryota</taxon>
        <taxon>Fungi</taxon>
        <taxon>Fungi incertae sedis</taxon>
        <taxon>Mucoromycota</taxon>
        <taxon>Mucoromycotina</taxon>
        <taxon>Mucoromycetes</taxon>
        <taxon>Mucorales</taxon>
        <taxon>Cunninghamellaceae</taxon>
        <taxon>Absidia</taxon>
    </lineage>
</organism>
<dbReference type="EMBL" id="LT554731">
    <property type="protein sequence ID" value="SAM07303.1"/>
    <property type="molecule type" value="Genomic_DNA"/>
</dbReference>
<evidence type="ECO:0000256" key="2">
    <source>
        <dbReference type="ARBA" id="ARBA00022801"/>
    </source>
</evidence>
<dbReference type="OMA" id="NINTWEN"/>
<dbReference type="PROSITE" id="PS51845">
    <property type="entry name" value="PDEASE_I_2"/>
    <property type="match status" value="1"/>
</dbReference>
<evidence type="ECO:0000259" key="6">
    <source>
        <dbReference type="PROSITE" id="PS50110"/>
    </source>
</evidence>
<gene>
    <name evidence="8" type="primary">ABSGL_12942.1 scaffold 13518</name>
</gene>
<comment type="similarity">
    <text evidence="4">Belongs to the cyclic nucleotide phosphodiesterase family.</text>
</comment>
<dbReference type="SUPFAM" id="SSF109604">
    <property type="entry name" value="HD-domain/PDEase-like"/>
    <property type="match status" value="1"/>
</dbReference>
<dbReference type="Gene3D" id="1.10.1300.10">
    <property type="entry name" value="3'5'-cyclic nucleotide phosphodiesterase, catalytic domain"/>
    <property type="match status" value="1"/>
</dbReference>
<dbReference type="InParanoid" id="A0A163KDA4"/>
<dbReference type="GO" id="GO:0046872">
    <property type="term" value="F:metal ion binding"/>
    <property type="evidence" value="ECO:0007669"/>
    <property type="project" value="UniProtKB-KW"/>
</dbReference>
<feature type="domain" description="PDEase" evidence="7">
    <location>
        <begin position="190"/>
        <end position="557"/>
    </location>
</feature>
<evidence type="ECO:0000259" key="7">
    <source>
        <dbReference type="PROSITE" id="PS51845"/>
    </source>
</evidence>
<dbReference type="InterPro" id="IPR002073">
    <property type="entry name" value="PDEase_catalytic_dom"/>
</dbReference>
<name>A0A163KDA4_ABSGL</name>
<dbReference type="GO" id="GO:0004114">
    <property type="term" value="F:3',5'-cyclic-nucleotide phosphodiesterase activity"/>
    <property type="evidence" value="ECO:0007669"/>
    <property type="project" value="InterPro"/>
</dbReference>
<dbReference type="Gene3D" id="3.40.50.2300">
    <property type="match status" value="1"/>
</dbReference>
<evidence type="ECO:0000256" key="4">
    <source>
        <dbReference type="RuleBase" id="RU363067"/>
    </source>
</evidence>
<dbReference type="PANTHER" id="PTHR11347">
    <property type="entry name" value="CYCLIC NUCLEOTIDE PHOSPHODIESTERASE"/>
    <property type="match status" value="1"/>
</dbReference>
<feature type="modified residue" description="4-aspartylphosphate" evidence="3">
    <location>
        <position position="56"/>
    </location>
</feature>
<comment type="cofactor">
    <cofactor evidence="4">
        <name>a divalent metal cation</name>
        <dbReference type="ChEBI" id="CHEBI:60240"/>
    </cofactor>
    <text evidence="4">Binds 2 divalent metal cations per subunit. Site 1 may preferentially bind zinc ions, while site 2 has a preference for magnesium and/or manganese ions.</text>
</comment>
<dbReference type="SUPFAM" id="SSF52172">
    <property type="entry name" value="CheY-like"/>
    <property type="match status" value="1"/>
</dbReference>
<dbReference type="InterPro" id="IPR023174">
    <property type="entry name" value="PDEase_CS"/>
</dbReference>
<keyword evidence="2 4" id="KW-0378">Hydrolase</keyword>
<dbReference type="AlphaFoldDB" id="A0A163KDA4"/>
<dbReference type="InterPro" id="IPR036971">
    <property type="entry name" value="PDEase_catalytic_dom_sf"/>
</dbReference>
<dbReference type="InterPro" id="IPR001789">
    <property type="entry name" value="Sig_transdc_resp-reg_receiver"/>
</dbReference>
<proteinExistence type="inferred from homology"/>
<feature type="compositionally biased region" description="Basic and acidic residues" evidence="5">
    <location>
        <begin position="585"/>
        <end position="602"/>
    </location>
</feature>
<evidence type="ECO:0000313" key="8">
    <source>
        <dbReference type="EMBL" id="SAM07303.1"/>
    </source>
</evidence>
<protein>
    <recommendedName>
        <fullName evidence="4">Phosphodiesterase</fullName>
        <ecNumber evidence="4">3.1.4.-</ecNumber>
    </recommendedName>
</protein>
<dbReference type="InterPro" id="IPR003607">
    <property type="entry name" value="HD/PDEase_dom"/>
</dbReference>
<evidence type="ECO:0000256" key="1">
    <source>
        <dbReference type="ARBA" id="ARBA00022723"/>
    </source>
</evidence>
<feature type="domain" description="Response regulatory" evidence="6">
    <location>
        <begin position="7"/>
        <end position="127"/>
    </location>
</feature>
<dbReference type="SMART" id="SM00471">
    <property type="entry name" value="HDc"/>
    <property type="match status" value="1"/>
</dbReference>
<dbReference type="PROSITE" id="PS00126">
    <property type="entry name" value="PDEASE_I_1"/>
    <property type="match status" value="1"/>
</dbReference>
<dbReference type="OrthoDB" id="546632at2759"/>
<sequence>MDARRCSVLVVTDAEHSDDSFSLLHTVFSYDPDIVGVLQSFIHNKEGKPSTLVLLDDQAYSKRSLFDTLESIQFATHAGLLEHAAPIVYSPSNSSDYMMECLDHGAIDYVVKPLRQEVVNTLFLNVIRSSTQQHRHLQKQSSAFATARSSVDSTETEGDMWKAFKQRLLSVFEINHNLIHQHVSEFFKPSNDQDRSRVKCISSERNSELKTRLSSWSFAPFDLDHYELIQCVFLVLQHVLALPDLQHIAISDDDLYDFVFDVGNMYQSLNPYHNFRHAVDVMQATYYFVCRAGVVSLMDPCAAAEISPNTPRGRYSWLKNSASLKHLLFPFDILALILASIGHDVGHPGVNNVFMIRTATPLALIYNDRSVLESFHAMVFFNILQRHCFQPLTEWQTIPEYTRFRKIVVHSILATDMGLHDDYVNKIQGQWERLNNSQVDTTNQAQVDDEIILICGSIIKCADISNCARPFPVAEKWAQVLQKEFHEQGDLEKELGLSVLPINDRGKISLEDFQLGFKKNVAAKLFEVVTNVLPDFDFAVKNIYDNCLIWEERKQRPHDSGVGTEATSSAVSSDFEVTDVGDQSAHGREPLQEPSSHEESTTNRDASNQQQRMPLPRRQSILVEVPSQDQDKESPGDGLRGRRLHVKSPCHCILQ</sequence>
<dbReference type="EC" id="3.1.4.-" evidence="4"/>
<dbReference type="PROSITE" id="PS50110">
    <property type="entry name" value="RESPONSE_REGULATORY"/>
    <property type="match status" value="1"/>
</dbReference>
<dbReference type="GO" id="GO:0000160">
    <property type="term" value="P:phosphorelay signal transduction system"/>
    <property type="evidence" value="ECO:0007669"/>
    <property type="project" value="InterPro"/>
</dbReference>
<feature type="compositionally biased region" description="Polar residues" evidence="5">
    <location>
        <begin position="603"/>
        <end position="612"/>
    </location>
</feature>
<accession>A0A163KDA4</accession>
<reference evidence="8" key="1">
    <citation type="submission" date="2016-04" db="EMBL/GenBank/DDBJ databases">
        <authorList>
            <person name="Evans L.H."/>
            <person name="Alamgir A."/>
            <person name="Owens N."/>
            <person name="Weber N.D."/>
            <person name="Virtaneva K."/>
            <person name="Barbian K."/>
            <person name="Babar A."/>
            <person name="Rosenke K."/>
        </authorList>
    </citation>
    <scope>NUCLEOTIDE SEQUENCE [LARGE SCALE GENOMIC DNA]</scope>
    <source>
        <strain evidence="8">CBS 101.48</strain>
    </source>
</reference>
<dbReference type="CDD" id="cd00077">
    <property type="entry name" value="HDc"/>
    <property type="match status" value="1"/>
</dbReference>
<dbReference type="InterPro" id="IPR011006">
    <property type="entry name" value="CheY-like_superfamily"/>
</dbReference>
<dbReference type="Proteomes" id="UP000078561">
    <property type="component" value="Unassembled WGS sequence"/>
</dbReference>
<keyword evidence="1 4" id="KW-0479">Metal-binding</keyword>